<gene>
    <name evidence="2" type="ORF">KY465_10880</name>
</gene>
<feature type="region of interest" description="Disordered" evidence="1">
    <location>
        <begin position="1"/>
        <end position="20"/>
    </location>
</feature>
<name>A0ABS6WPA5_9HYPH</name>
<dbReference type="EMBL" id="JAHWQX010000002">
    <property type="protein sequence ID" value="MBW3097783.1"/>
    <property type="molecule type" value="Genomic_DNA"/>
</dbReference>
<dbReference type="InterPro" id="IPR019027">
    <property type="entry name" value="Pilus_biogenesis_CpaD-related"/>
</dbReference>
<accession>A0ABS6WPA5</accession>
<feature type="compositionally biased region" description="Polar residues" evidence="1">
    <location>
        <begin position="1"/>
        <end position="10"/>
    </location>
</feature>
<sequence length="235" mass="25132">MMTRMTTPHSPATKARRRRPAAVGITAMAVLMLTGCGAFKTQHVEVGAIPDDYRTRHPIIISEKEHAFDIPVASGDRTLTTAKRESVRGAADRYRQLSSGSLYIMTPVGSANAGAASYLRGEVIDVLSAEGIPRERMLTTTYATATADDAAPIRIAFLATSASAGPCGRWPEDMLSEPDENRNYENFGCSSQSNLAAQIANPGDLLGPRGMSPIDASRRATVIEGYREDGSGTIE</sequence>
<dbReference type="Proteomes" id="UP001430804">
    <property type="component" value="Unassembled WGS sequence"/>
</dbReference>
<dbReference type="NCBIfam" id="TIGR02522">
    <property type="entry name" value="pilus_cpaD"/>
    <property type="match status" value="1"/>
</dbReference>
<keyword evidence="2" id="KW-0449">Lipoprotein</keyword>
<reference evidence="2" key="1">
    <citation type="submission" date="2021-07" db="EMBL/GenBank/DDBJ databases">
        <title>Pseudohoeflea marina sp. nov. a polyhydroxyalcanoate-producing bacterium.</title>
        <authorList>
            <person name="Zheng W."/>
            <person name="Yu S."/>
            <person name="Huang Y."/>
        </authorList>
    </citation>
    <scope>NUCLEOTIDE SEQUENCE</scope>
    <source>
        <strain evidence="2">DP4N28-3</strain>
    </source>
</reference>
<dbReference type="InterPro" id="IPR013361">
    <property type="entry name" value="Pilus_CpaD"/>
</dbReference>
<dbReference type="Pfam" id="PF09476">
    <property type="entry name" value="Pilus_CpaD"/>
    <property type="match status" value="1"/>
</dbReference>
<evidence type="ECO:0000313" key="2">
    <source>
        <dbReference type="EMBL" id="MBW3097783.1"/>
    </source>
</evidence>
<evidence type="ECO:0000313" key="3">
    <source>
        <dbReference type="Proteomes" id="UP001430804"/>
    </source>
</evidence>
<organism evidence="2 3">
    <name type="scientific">Pseudohoeflea coraliihabitans</name>
    <dbReference type="NCBI Taxonomy" id="2860393"/>
    <lineage>
        <taxon>Bacteria</taxon>
        <taxon>Pseudomonadati</taxon>
        <taxon>Pseudomonadota</taxon>
        <taxon>Alphaproteobacteria</taxon>
        <taxon>Hyphomicrobiales</taxon>
        <taxon>Rhizobiaceae</taxon>
        <taxon>Pseudohoeflea</taxon>
    </lineage>
</organism>
<protein>
    <submittedName>
        <fullName evidence="2">CpaD family pilus assembly lipoprotein</fullName>
    </submittedName>
</protein>
<comment type="caution">
    <text evidence="2">The sequence shown here is derived from an EMBL/GenBank/DDBJ whole genome shotgun (WGS) entry which is preliminary data.</text>
</comment>
<evidence type="ECO:0000256" key="1">
    <source>
        <dbReference type="SAM" id="MobiDB-lite"/>
    </source>
</evidence>
<proteinExistence type="predicted"/>
<keyword evidence="3" id="KW-1185">Reference proteome</keyword>